<dbReference type="InterPro" id="IPR000064">
    <property type="entry name" value="NLP_P60_dom"/>
</dbReference>
<keyword evidence="3" id="KW-0378">Hydrolase</keyword>
<evidence type="ECO:0000256" key="1">
    <source>
        <dbReference type="ARBA" id="ARBA00007074"/>
    </source>
</evidence>
<proteinExistence type="inferred from homology"/>
<reference evidence="6 7" key="1">
    <citation type="submission" date="2019-03" db="EMBL/GenBank/DDBJ databases">
        <title>Genomic Encyclopedia of Type Strains, Phase IV (KMG-IV): sequencing the most valuable type-strain genomes for metagenomic binning, comparative biology and taxonomic classification.</title>
        <authorList>
            <person name="Goeker M."/>
        </authorList>
    </citation>
    <scope>NUCLEOTIDE SEQUENCE [LARGE SCALE GENOMIC DNA]</scope>
    <source>
        <strain evidence="6 7">DSM 2132</strain>
    </source>
</reference>
<evidence type="ECO:0000259" key="5">
    <source>
        <dbReference type="PROSITE" id="PS51935"/>
    </source>
</evidence>
<dbReference type="Pfam" id="PF00877">
    <property type="entry name" value="NLPC_P60"/>
    <property type="match status" value="1"/>
</dbReference>
<evidence type="ECO:0000313" key="6">
    <source>
        <dbReference type="EMBL" id="TCP36338.1"/>
    </source>
</evidence>
<dbReference type="EMBL" id="SLXO01000003">
    <property type="protein sequence ID" value="TCP36338.1"/>
    <property type="molecule type" value="Genomic_DNA"/>
</dbReference>
<dbReference type="AlphaFoldDB" id="A0A4R2PNK1"/>
<evidence type="ECO:0000313" key="7">
    <source>
        <dbReference type="Proteomes" id="UP000295399"/>
    </source>
</evidence>
<dbReference type="GO" id="GO:0008234">
    <property type="term" value="F:cysteine-type peptidase activity"/>
    <property type="evidence" value="ECO:0007669"/>
    <property type="project" value="UniProtKB-KW"/>
</dbReference>
<comment type="caution">
    <text evidence="6">The sequence shown here is derived from an EMBL/GenBank/DDBJ whole genome shotgun (WGS) entry which is preliminary data.</text>
</comment>
<dbReference type="GO" id="GO:0006508">
    <property type="term" value="P:proteolysis"/>
    <property type="evidence" value="ECO:0007669"/>
    <property type="project" value="UniProtKB-KW"/>
</dbReference>
<feature type="domain" description="NlpC/P60" evidence="5">
    <location>
        <begin position="11"/>
        <end position="144"/>
    </location>
</feature>
<gene>
    <name evidence="6" type="ORF">EV659_103228</name>
</gene>
<keyword evidence="4" id="KW-0788">Thiol protease</keyword>
<dbReference type="InParanoid" id="A0A4R2PNK1"/>
<dbReference type="Gene3D" id="3.90.1720.10">
    <property type="entry name" value="endopeptidase domain like (from Nostoc punctiforme)"/>
    <property type="match status" value="1"/>
</dbReference>
<dbReference type="InterPro" id="IPR038765">
    <property type="entry name" value="Papain-like_cys_pep_sf"/>
</dbReference>
<protein>
    <submittedName>
        <fullName evidence="6">NlpC/P60 family protein</fullName>
    </submittedName>
</protein>
<dbReference type="OrthoDB" id="8481272at2"/>
<keyword evidence="2" id="KW-0645">Protease</keyword>
<sequence>MAETALRRRQTPLARRLIAGARTCLGTPFRHQGREPGLGLDCIGVIVIAARAAGFRPRDRRDYGRIPRGTLLETALAAAGLHPVDPAEAVPGDVLVFTLDRWPRHVALRTGRGMIHAWGQVGRVVEHRLSPDWAEALTAAYRFPGV</sequence>
<comment type="similarity">
    <text evidence="1">Belongs to the peptidase C40 family.</text>
</comment>
<dbReference type="SUPFAM" id="SSF54001">
    <property type="entry name" value="Cysteine proteinases"/>
    <property type="match status" value="1"/>
</dbReference>
<organism evidence="6 7">
    <name type="scientific">Rhodothalassium salexigens DSM 2132</name>
    <dbReference type="NCBI Taxonomy" id="1188247"/>
    <lineage>
        <taxon>Bacteria</taxon>
        <taxon>Pseudomonadati</taxon>
        <taxon>Pseudomonadota</taxon>
        <taxon>Alphaproteobacteria</taxon>
        <taxon>Rhodothalassiales</taxon>
        <taxon>Rhodothalassiaceae</taxon>
        <taxon>Rhodothalassium</taxon>
    </lineage>
</organism>
<dbReference type="Proteomes" id="UP000295399">
    <property type="component" value="Unassembled WGS sequence"/>
</dbReference>
<dbReference type="PROSITE" id="PS51935">
    <property type="entry name" value="NLPC_P60"/>
    <property type="match status" value="1"/>
</dbReference>
<name>A0A4R2PNK1_RHOSA</name>
<evidence type="ECO:0000256" key="3">
    <source>
        <dbReference type="ARBA" id="ARBA00022801"/>
    </source>
</evidence>
<keyword evidence="7" id="KW-1185">Reference proteome</keyword>
<evidence type="ECO:0000256" key="2">
    <source>
        <dbReference type="ARBA" id="ARBA00022670"/>
    </source>
</evidence>
<evidence type="ECO:0000256" key="4">
    <source>
        <dbReference type="ARBA" id="ARBA00022807"/>
    </source>
</evidence>
<dbReference type="RefSeq" id="WP_132707886.1">
    <property type="nucleotide sequence ID" value="NZ_JACIGF010000003.1"/>
</dbReference>
<accession>A0A4R2PNK1</accession>